<evidence type="ECO:0000256" key="2">
    <source>
        <dbReference type="SAM" id="Phobius"/>
    </source>
</evidence>
<keyword evidence="2" id="KW-0472">Membrane</keyword>
<protein>
    <submittedName>
        <fullName evidence="3">DUF6126 family protein</fullName>
    </submittedName>
</protein>
<feature type="transmembrane region" description="Helical" evidence="2">
    <location>
        <begin position="39"/>
        <end position="59"/>
    </location>
</feature>
<proteinExistence type="predicted"/>
<organism evidence="3 4">
    <name type="scientific">Streptomyces yunnanensis</name>
    <dbReference type="NCBI Taxonomy" id="156453"/>
    <lineage>
        <taxon>Bacteria</taxon>
        <taxon>Bacillati</taxon>
        <taxon>Actinomycetota</taxon>
        <taxon>Actinomycetes</taxon>
        <taxon>Kitasatosporales</taxon>
        <taxon>Streptomycetaceae</taxon>
        <taxon>Streptomyces</taxon>
    </lineage>
</organism>
<dbReference type="Proteomes" id="UP001218629">
    <property type="component" value="Chromosome"/>
</dbReference>
<evidence type="ECO:0000313" key="3">
    <source>
        <dbReference type="EMBL" id="WEB44910.1"/>
    </source>
</evidence>
<gene>
    <name evidence="3" type="ORF">MOV08_40240</name>
</gene>
<dbReference type="GeneID" id="79895384"/>
<feature type="region of interest" description="Disordered" evidence="1">
    <location>
        <begin position="1"/>
        <end position="29"/>
    </location>
</feature>
<evidence type="ECO:0000256" key="1">
    <source>
        <dbReference type="SAM" id="MobiDB-lite"/>
    </source>
</evidence>
<keyword evidence="2" id="KW-1133">Transmembrane helix</keyword>
<keyword evidence="4" id="KW-1185">Reference proteome</keyword>
<dbReference type="Pfam" id="PF19621">
    <property type="entry name" value="DUF6126"/>
    <property type="match status" value="1"/>
</dbReference>
<name>A0ABY8ALY2_9ACTN</name>
<keyword evidence="2" id="KW-0812">Transmembrane</keyword>
<sequence length="65" mass="6886">MTDDHSTGRPTDAASSAPDPSFGGGMSEARKERGASVRVFLYIAGSHLLLGFMALLFYLGSHAQK</sequence>
<accession>A0ABY8ALY2</accession>
<dbReference type="RefSeq" id="WP_039639173.1">
    <property type="nucleotide sequence ID" value="NZ_CP095749.1"/>
</dbReference>
<dbReference type="InterPro" id="IPR046129">
    <property type="entry name" value="DUF6126"/>
</dbReference>
<evidence type="ECO:0000313" key="4">
    <source>
        <dbReference type="Proteomes" id="UP001218629"/>
    </source>
</evidence>
<reference evidence="3 4" key="1">
    <citation type="submission" date="2022-03" db="EMBL/GenBank/DDBJ databases">
        <title>Streptomyces yunnanensis P86,complete genome.</title>
        <authorList>
            <person name="Chen S."/>
            <person name="Zhang Q."/>
        </authorList>
    </citation>
    <scope>NUCLEOTIDE SEQUENCE [LARGE SCALE GENOMIC DNA]</scope>
    <source>
        <strain evidence="3 4">P86</strain>
    </source>
</reference>
<dbReference type="EMBL" id="CP095749">
    <property type="protein sequence ID" value="WEB44910.1"/>
    <property type="molecule type" value="Genomic_DNA"/>
</dbReference>